<proteinExistence type="inferred from homology"/>
<dbReference type="SUPFAM" id="SSF53448">
    <property type="entry name" value="Nucleotide-diphospho-sugar transferases"/>
    <property type="match status" value="1"/>
</dbReference>
<keyword evidence="2" id="KW-0328">Glycosyltransferase</keyword>
<organism evidence="6 7">
    <name type="scientific">Aerococcus viridans</name>
    <dbReference type="NCBI Taxonomy" id="1377"/>
    <lineage>
        <taxon>Bacteria</taxon>
        <taxon>Bacillati</taxon>
        <taxon>Bacillota</taxon>
        <taxon>Bacilli</taxon>
        <taxon>Lactobacillales</taxon>
        <taxon>Aerococcaceae</taxon>
        <taxon>Aerococcus</taxon>
    </lineage>
</organism>
<evidence type="ECO:0000256" key="3">
    <source>
        <dbReference type="ARBA" id="ARBA00022679"/>
    </source>
</evidence>
<keyword evidence="4" id="KW-0472">Membrane</keyword>
<evidence type="ECO:0000313" key="6">
    <source>
        <dbReference type="EMBL" id="PNL91957.1"/>
    </source>
</evidence>
<feature type="transmembrane region" description="Helical" evidence="4">
    <location>
        <begin position="321"/>
        <end position="340"/>
    </location>
</feature>
<name>A0A2J9PNR1_9LACT</name>
<feature type="transmembrane region" description="Helical" evidence="4">
    <location>
        <begin position="6"/>
        <end position="26"/>
    </location>
</feature>
<dbReference type="InterPro" id="IPR029044">
    <property type="entry name" value="Nucleotide-diphossugar_trans"/>
</dbReference>
<reference evidence="7" key="1">
    <citation type="submission" date="2017-12" db="EMBL/GenBank/DDBJ databases">
        <title>FDA dAtabase for Regulatory Grade micrObial Sequences (FDA-ARGOS): Supporting development and validation of Infectious Disease Dx tests.</title>
        <authorList>
            <person name="Hoffmann M."/>
            <person name="Allard M."/>
            <person name="Evans P."/>
            <person name="Brown E."/>
            <person name="Tallon L."/>
            <person name="Sadzewicz L."/>
            <person name="Sengamalay N."/>
            <person name="Ott S."/>
            <person name="Godinez A."/>
            <person name="Nagaraj S."/>
            <person name="Vavikolanu K."/>
            <person name="Aluvathingal J."/>
            <person name="Nadendla S."/>
            <person name="Sichtig H."/>
        </authorList>
    </citation>
    <scope>NUCLEOTIDE SEQUENCE [LARGE SCALE GENOMIC DNA]</scope>
    <source>
        <strain evidence="7">FDAARGOS_249</strain>
    </source>
</reference>
<dbReference type="GO" id="GO:0016757">
    <property type="term" value="F:glycosyltransferase activity"/>
    <property type="evidence" value="ECO:0007669"/>
    <property type="project" value="UniProtKB-KW"/>
</dbReference>
<feature type="transmembrane region" description="Helical" evidence="4">
    <location>
        <begin position="352"/>
        <end position="369"/>
    </location>
</feature>
<dbReference type="EMBL" id="NBTM02000001">
    <property type="protein sequence ID" value="PNL91957.1"/>
    <property type="molecule type" value="Genomic_DNA"/>
</dbReference>
<dbReference type="InterPro" id="IPR001173">
    <property type="entry name" value="Glyco_trans_2-like"/>
</dbReference>
<evidence type="ECO:0000313" key="7">
    <source>
        <dbReference type="Proteomes" id="UP000192813"/>
    </source>
</evidence>
<accession>A0A2J9PNR1</accession>
<comment type="similarity">
    <text evidence="1">Belongs to the glycosyltransferase 2 family.</text>
</comment>
<keyword evidence="3 6" id="KW-0808">Transferase</keyword>
<dbReference type="Gene3D" id="3.90.550.10">
    <property type="entry name" value="Spore Coat Polysaccharide Biosynthesis Protein SpsA, Chain A"/>
    <property type="match status" value="1"/>
</dbReference>
<feature type="transmembrane region" description="Helical" evidence="4">
    <location>
        <begin position="298"/>
        <end position="315"/>
    </location>
</feature>
<dbReference type="Pfam" id="PF00535">
    <property type="entry name" value="Glycos_transf_2"/>
    <property type="match status" value="1"/>
</dbReference>
<feature type="domain" description="Glycosyltransferase 2-like" evidence="5">
    <location>
        <begin position="45"/>
        <end position="184"/>
    </location>
</feature>
<evidence type="ECO:0000259" key="5">
    <source>
        <dbReference type="Pfam" id="PF00535"/>
    </source>
</evidence>
<evidence type="ECO:0000256" key="4">
    <source>
        <dbReference type="SAM" id="Phobius"/>
    </source>
</evidence>
<sequence length="384" mass="44724">MRSIFYMSLFIIFWANIGYPLSILAIGKVIKRDNKKNYSNKPSVTVMVVAHNEEKVIENKLINLKELNYPKENIKFLIASDNSTDNTNRIVEEYQKKNPDFPLELYISKEHKGKTNAQNEAQKRVQTEYLVMTDANSMIDKDAIIELMSSFTSDNIAYVTGKLQYINEKSSTTSSNESFYWKLDLTVREIESRIQTITAGNGALYAIKNDKYYDFNPINSHDSMMPLFFALKKERAIANHQALVYEKAGETISDEYGRKVRMNRALLSHIIPDIRILNVFKFRWFSYFYLGHRTARNLLWLAHALLLISNVFLALYARFYFYAFIIHIAILILGLFKPFYSSNNRYINLIHYYVITIIAQWNGIINILSGKAKPVWEKAESTRQ</sequence>
<dbReference type="PANTHER" id="PTHR43630">
    <property type="entry name" value="POLY-BETA-1,6-N-ACETYL-D-GLUCOSAMINE SYNTHASE"/>
    <property type="match status" value="1"/>
</dbReference>
<evidence type="ECO:0000256" key="2">
    <source>
        <dbReference type="ARBA" id="ARBA00022676"/>
    </source>
</evidence>
<keyword evidence="4" id="KW-1133">Transmembrane helix</keyword>
<dbReference type="PANTHER" id="PTHR43630:SF1">
    <property type="entry name" value="POLY-BETA-1,6-N-ACETYL-D-GLUCOSAMINE SYNTHASE"/>
    <property type="match status" value="1"/>
</dbReference>
<dbReference type="AlphaFoldDB" id="A0A2J9PNR1"/>
<keyword evidence="4" id="KW-0812">Transmembrane</keyword>
<comment type="caution">
    <text evidence="6">The sequence shown here is derived from an EMBL/GenBank/DDBJ whole genome shotgun (WGS) entry which is preliminary data.</text>
</comment>
<protein>
    <submittedName>
        <fullName evidence="6">Glycosyl transferase</fullName>
    </submittedName>
</protein>
<gene>
    <name evidence="6" type="ORF">A6J77_006840</name>
</gene>
<dbReference type="Proteomes" id="UP000192813">
    <property type="component" value="Unassembled WGS sequence"/>
</dbReference>
<evidence type="ECO:0000256" key="1">
    <source>
        <dbReference type="ARBA" id="ARBA00006739"/>
    </source>
</evidence>